<evidence type="ECO:0000256" key="1">
    <source>
        <dbReference type="SAM" id="MobiDB-lite"/>
    </source>
</evidence>
<accession>A0AAE1BME9</accession>
<feature type="region of interest" description="Disordered" evidence="1">
    <location>
        <begin position="1"/>
        <end position="108"/>
    </location>
</feature>
<comment type="caution">
    <text evidence="2">The sequence shown here is derived from an EMBL/GenBank/DDBJ whole genome shotgun (WGS) entry which is preliminary data.</text>
</comment>
<keyword evidence="3" id="KW-1185">Reference proteome</keyword>
<evidence type="ECO:0000313" key="2">
    <source>
        <dbReference type="EMBL" id="KAK3852752.1"/>
    </source>
</evidence>
<organism evidence="2 3">
    <name type="scientific">Petrolisthes cinctipes</name>
    <name type="common">Flat porcelain crab</name>
    <dbReference type="NCBI Taxonomy" id="88211"/>
    <lineage>
        <taxon>Eukaryota</taxon>
        <taxon>Metazoa</taxon>
        <taxon>Ecdysozoa</taxon>
        <taxon>Arthropoda</taxon>
        <taxon>Crustacea</taxon>
        <taxon>Multicrustacea</taxon>
        <taxon>Malacostraca</taxon>
        <taxon>Eumalacostraca</taxon>
        <taxon>Eucarida</taxon>
        <taxon>Decapoda</taxon>
        <taxon>Pleocyemata</taxon>
        <taxon>Anomura</taxon>
        <taxon>Galatheoidea</taxon>
        <taxon>Porcellanidae</taxon>
        <taxon>Petrolisthes</taxon>
    </lineage>
</organism>
<feature type="compositionally biased region" description="Basic and acidic residues" evidence="1">
    <location>
        <begin position="1"/>
        <end position="17"/>
    </location>
</feature>
<dbReference type="AlphaFoldDB" id="A0AAE1BME9"/>
<name>A0AAE1BME9_PETCI</name>
<protein>
    <submittedName>
        <fullName evidence="2">Uncharacterized protein</fullName>
    </submittedName>
</protein>
<reference evidence="2" key="1">
    <citation type="submission" date="2023-10" db="EMBL/GenBank/DDBJ databases">
        <title>Genome assemblies of two species of porcelain crab, Petrolisthes cinctipes and Petrolisthes manimaculis (Anomura: Porcellanidae).</title>
        <authorList>
            <person name="Angst P."/>
        </authorList>
    </citation>
    <scope>NUCLEOTIDE SEQUENCE</scope>
    <source>
        <strain evidence="2">PB745_01</strain>
        <tissue evidence="2">Gill</tissue>
    </source>
</reference>
<evidence type="ECO:0000313" key="3">
    <source>
        <dbReference type="Proteomes" id="UP001286313"/>
    </source>
</evidence>
<dbReference type="EMBL" id="JAWQEG010007258">
    <property type="protein sequence ID" value="KAK3852752.1"/>
    <property type="molecule type" value="Genomic_DNA"/>
</dbReference>
<feature type="compositionally biased region" description="Basic and acidic residues" evidence="1">
    <location>
        <begin position="80"/>
        <end position="108"/>
    </location>
</feature>
<proteinExistence type="predicted"/>
<dbReference type="Proteomes" id="UP001286313">
    <property type="component" value="Unassembled WGS sequence"/>
</dbReference>
<sequence>MEENSEKAEKGDEEIKGGRQSRVRQGSEGRRSEERFSYMRSSEGRDVRCVREDEKKDKKKRGGGRRGGSWGRKKKRMVKKRDEKDVGNKRGEEGWMRVKLERGEHEEE</sequence>
<feature type="compositionally biased region" description="Basic and acidic residues" evidence="1">
    <location>
        <begin position="25"/>
        <end position="56"/>
    </location>
</feature>
<gene>
    <name evidence="2" type="ORF">Pcinc_040671</name>
</gene>